<organism evidence="1 2">
    <name type="scientific">Alternaria alternata</name>
    <name type="common">Alternaria rot fungus</name>
    <name type="synonym">Torula alternata</name>
    <dbReference type="NCBI Taxonomy" id="5599"/>
    <lineage>
        <taxon>Eukaryota</taxon>
        <taxon>Fungi</taxon>
        <taxon>Dikarya</taxon>
        <taxon>Ascomycota</taxon>
        <taxon>Pezizomycotina</taxon>
        <taxon>Dothideomycetes</taxon>
        <taxon>Pleosporomycetidae</taxon>
        <taxon>Pleosporales</taxon>
        <taxon>Pleosporineae</taxon>
        <taxon>Pleosporaceae</taxon>
        <taxon>Alternaria</taxon>
        <taxon>Alternaria sect. Alternaria</taxon>
        <taxon>Alternaria alternata complex</taxon>
    </lineage>
</organism>
<dbReference type="KEGG" id="aalt:CC77DRAFT_806552"/>
<dbReference type="GeneID" id="29118876"/>
<name>A0A177DPY2_ALTAL</name>
<dbReference type="OMA" id="IGMRGAE"/>
<dbReference type="Proteomes" id="UP000077248">
    <property type="component" value="Unassembled WGS sequence"/>
</dbReference>
<gene>
    <name evidence="1" type="ORF">CC77DRAFT_806552</name>
</gene>
<protein>
    <submittedName>
        <fullName evidence="1">Uncharacterized protein</fullName>
    </submittedName>
</protein>
<evidence type="ECO:0000313" key="1">
    <source>
        <dbReference type="EMBL" id="OAG21527.1"/>
    </source>
</evidence>
<dbReference type="VEuPathDB" id="FungiDB:CC77DRAFT_806552"/>
<sequence length="185" mass="21597">MPSQRMSVTNGINKANRTNLSILQRRAARKMRLSGRNPALVHKISEMRLTIAPIVHVETGKPAPDFPSTMLHLFLLTEAQLDALASYYSQTHTTDLTHQYPQTMNWQQPFLDTSETLPENCKLAELERLKIKMRMFARFIGMRGADTPRWEYDRQIEILRNKIQRNILEEETTLKKFYWGPISRP</sequence>
<accession>A0A177DPY2</accession>
<proteinExistence type="predicted"/>
<evidence type="ECO:0000313" key="2">
    <source>
        <dbReference type="Proteomes" id="UP000077248"/>
    </source>
</evidence>
<keyword evidence="2" id="KW-1185">Reference proteome</keyword>
<dbReference type="RefSeq" id="XP_018386948.1">
    <property type="nucleotide sequence ID" value="XM_018533282.1"/>
</dbReference>
<dbReference type="EMBL" id="KV441476">
    <property type="protein sequence ID" value="OAG21527.1"/>
    <property type="molecule type" value="Genomic_DNA"/>
</dbReference>
<reference evidence="1 2" key="1">
    <citation type="submission" date="2016-05" db="EMBL/GenBank/DDBJ databases">
        <title>Comparative analysis of secretome profiles of manganese(II)-oxidizing ascomycete fungi.</title>
        <authorList>
            <consortium name="DOE Joint Genome Institute"/>
            <person name="Zeiner C.A."/>
            <person name="Purvine S.O."/>
            <person name="Zink E.M."/>
            <person name="Wu S."/>
            <person name="Pasa-Tolic L."/>
            <person name="Chaput D.L."/>
            <person name="Haridas S."/>
            <person name="Grigoriev I.V."/>
            <person name="Santelli C.M."/>
            <person name="Hansel C.M."/>
        </authorList>
    </citation>
    <scope>NUCLEOTIDE SEQUENCE [LARGE SCALE GENOMIC DNA]</scope>
    <source>
        <strain evidence="1 2">SRC1lrK2f</strain>
    </source>
</reference>
<dbReference type="AlphaFoldDB" id="A0A177DPY2"/>